<dbReference type="RefSeq" id="WP_035398341.1">
    <property type="nucleotide sequence ID" value="NZ_CP042163.1"/>
</dbReference>
<feature type="transmembrane region" description="Helical" evidence="7">
    <location>
        <begin position="364"/>
        <end position="384"/>
    </location>
</feature>
<sequence length="432" mass="45170">MALLAGISLVVVFLLLLVIGVPIAISVAGASIVTMLLIAPFDAAVFTSAQKMVTGIDSFTLLAVPFFLLTGIIMNQGGIALRLVNVARLLTGKLPGSLAHTNIVGNMLFGSIAGSSVASAAAIGKVMHPLQEQEGYDRKFSAAVNIASAPTGLIIPPTGLFIIYSLVSGGTSVAALFLAGYIPGILWGLATMVVAYILAKRKGYTAKRHQAGSSPLKVIWEAVPSLFLVIIIIGGIIGGFFTATEASAIAIIYALLLSFAYRSLSVKQLPGIFKEAVELTVVIMFLIGTSAMLSLVMAFTGIPSAISTGILSLTDNPIFILLLINLILLLIGIVMDVTPAILIFTPIFLPVVMEFGMDPVHFGVILIVNLCIGNITPPGGSALFVGSTVGKVKIEEVVRPLVPFYIGIIIVLMIVTMIPALSTWLPTLAGLM</sequence>
<keyword evidence="5 7" id="KW-1133">Transmembrane helix</keyword>
<keyword evidence="2" id="KW-1003">Cell membrane</keyword>
<keyword evidence="6 7" id="KW-0472">Membrane</keyword>
<feature type="transmembrane region" description="Helical" evidence="7">
    <location>
        <begin position="246"/>
        <end position="264"/>
    </location>
</feature>
<dbReference type="PIRSF" id="PIRSF006066">
    <property type="entry name" value="HI0050"/>
    <property type="match status" value="1"/>
</dbReference>
<feature type="transmembrane region" description="Helical" evidence="7">
    <location>
        <begin position="319"/>
        <end position="352"/>
    </location>
</feature>
<reference evidence="9 10" key="1">
    <citation type="submission" date="2023-03" db="EMBL/GenBank/DDBJ databases">
        <title>Bacillus Genome Sequencing.</title>
        <authorList>
            <person name="Dunlap C."/>
        </authorList>
    </citation>
    <scope>NUCLEOTIDE SEQUENCE [LARGE SCALE GENOMIC DNA]</scope>
    <source>
        <strain evidence="9 10">B-4107</strain>
    </source>
</reference>
<feature type="transmembrane region" description="Helical" evidence="7">
    <location>
        <begin position="61"/>
        <end position="83"/>
    </location>
</feature>
<keyword evidence="3" id="KW-0997">Cell inner membrane</keyword>
<evidence type="ECO:0000256" key="7">
    <source>
        <dbReference type="SAM" id="Phobius"/>
    </source>
</evidence>
<dbReference type="EMBL" id="JAROAS010000072">
    <property type="protein sequence ID" value="MED4130604.1"/>
    <property type="molecule type" value="Genomic_DNA"/>
</dbReference>
<dbReference type="PANTHER" id="PTHR33362:SF2">
    <property type="entry name" value="TRAP TRANSPORTER LARGE PERMEASE PROTEIN"/>
    <property type="match status" value="1"/>
</dbReference>
<evidence type="ECO:0000313" key="10">
    <source>
        <dbReference type="Proteomes" id="UP001341820"/>
    </source>
</evidence>
<feature type="transmembrane region" description="Helical" evidence="7">
    <location>
        <begin position="173"/>
        <end position="198"/>
    </location>
</feature>
<comment type="caution">
    <text evidence="9">The sequence shown here is derived from an EMBL/GenBank/DDBJ whole genome shotgun (WGS) entry which is preliminary data.</text>
</comment>
<dbReference type="Pfam" id="PF06808">
    <property type="entry name" value="DctM"/>
    <property type="match status" value="1"/>
</dbReference>
<dbReference type="NCBIfam" id="TIGR00786">
    <property type="entry name" value="dctM"/>
    <property type="match status" value="1"/>
</dbReference>
<protein>
    <submittedName>
        <fullName evidence="9">TRAP transporter large permease</fullName>
    </submittedName>
</protein>
<proteinExistence type="predicted"/>
<comment type="subcellular location">
    <subcellularLocation>
        <location evidence="1">Cell inner membrane</location>
        <topology evidence="1">Multi-pass membrane protein</topology>
    </subcellularLocation>
</comment>
<accession>A0ABU6NQX9</accession>
<feature type="transmembrane region" description="Helical" evidence="7">
    <location>
        <begin position="404"/>
        <end position="425"/>
    </location>
</feature>
<keyword evidence="10" id="KW-1185">Reference proteome</keyword>
<evidence type="ECO:0000256" key="3">
    <source>
        <dbReference type="ARBA" id="ARBA00022519"/>
    </source>
</evidence>
<feature type="transmembrane region" description="Helical" evidence="7">
    <location>
        <begin position="144"/>
        <end position="167"/>
    </location>
</feature>
<dbReference type="Proteomes" id="UP001341820">
    <property type="component" value="Unassembled WGS sequence"/>
</dbReference>
<name>A0ABU6NQX9_9BACI</name>
<feature type="transmembrane region" description="Helical" evidence="7">
    <location>
        <begin position="218"/>
        <end position="240"/>
    </location>
</feature>
<dbReference type="InterPro" id="IPR010656">
    <property type="entry name" value="DctM"/>
</dbReference>
<evidence type="ECO:0000256" key="4">
    <source>
        <dbReference type="ARBA" id="ARBA00022692"/>
    </source>
</evidence>
<organism evidence="9 10">
    <name type="scientific">Shouchella miscanthi</name>
    <dbReference type="NCBI Taxonomy" id="2598861"/>
    <lineage>
        <taxon>Bacteria</taxon>
        <taxon>Bacillati</taxon>
        <taxon>Bacillota</taxon>
        <taxon>Bacilli</taxon>
        <taxon>Bacillales</taxon>
        <taxon>Bacillaceae</taxon>
        <taxon>Shouchella</taxon>
    </lineage>
</organism>
<evidence type="ECO:0000256" key="1">
    <source>
        <dbReference type="ARBA" id="ARBA00004429"/>
    </source>
</evidence>
<gene>
    <name evidence="9" type="ORF">P5F74_21055</name>
</gene>
<evidence type="ECO:0000259" key="8">
    <source>
        <dbReference type="Pfam" id="PF06808"/>
    </source>
</evidence>
<dbReference type="PANTHER" id="PTHR33362">
    <property type="entry name" value="SIALIC ACID TRAP TRANSPORTER PERMEASE PROTEIN SIAT-RELATED"/>
    <property type="match status" value="1"/>
</dbReference>
<feature type="domain" description="TRAP C4-dicarboxylate transport system permease DctM subunit" evidence="8">
    <location>
        <begin position="10"/>
        <end position="421"/>
    </location>
</feature>
<feature type="transmembrane region" description="Helical" evidence="7">
    <location>
        <begin position="103"/>
        <end position="123"/>
    </location>
</feature>
<evidence type="ECO:0000256" key="2">
    <source>
        <dbReference type="ARBA" id="ARBA00022475"/>
    </source>
</evidence>
<evidence type="ECO:0000256" key="6">
    <source>
        <dbReference type="ARBA" id="ARBA00023136"/>
    </source>
</evidence>
<feature type="transmembrane region" description="Helical" evidence="7">
    <location>
        <begin position="276"/>
        <end position="299"/>
    </location>
</feature>
<evidence type="ECO:0000313" key="9">
    <source>
        <dbReference type="EMBL" id="MED4130604.1"/>
    </source>
</evidence>
<feature type="transmembrane region" description="Helical" evidence="7">
    <location>
        <begin position="30"/>
        <end position="49"/>
    </location>
</feature>
<dbReference type="InterPro" id="IPR004681">
    <property type="entry name" value="TRAP_DctM"/>
</dbReference>
<keyword evidence="4 7" id="KW-0812">Transmembrane</keyword>
<evidence type="ECO:0000256" key="5">
    <source>
        <dbReference type="ARBA" id="ARBA00022989"/>
    </source>
</evidence>